<dbReference type="Proteomes" id="UP001205105">
    <property type="component" value="Unassembled WGS sequence"/>
</dbReference>
<dbReference type="AlphaFoldDB" id="A0AAD5H955"/>
<evidence type="ECO:0000313" key="2">
    <source>
        <dbReference type="Proteomes" id="UP001205105"/>
    </source>
</evidence>
<keyword evidence="2" id="KW-1185">Reference proteome</keyword>
<reference evidence="1" key="1">
    <citation type="submission" date="2020-11" db="EMBL/GenBank/DDBJ databases">
        <title>Chlorella ohadii genome sequencing and assembly.</title>
        <authorList>
            <person name="Murik O."/>
            <person name="Treves H."/>
            <person name="Kedem I."/>
            <person name="Shotland Y."/>
            <person name="Kaplan A."/>
        </authorList>
    </citation>
    <scope>NUCLEOTIDE SEQUENCE</scope>
    <source>
        <strain evidence="1">1</strain>
    </source>
</reference>
<dbReference type="PANTHER" id="PTHR37490">
    <property type="entry name" value="EXPRESSED PROTEIN"/>
    <property type="match status" value="1"/>
</dbReference>
<gene>
    <name evidence="1" type="ORF">COHA_000253</name>
</gene>
<evidence type="ECO:0000313" key="1">
    <source>
        <dbReference type="EMBL" id="KAI7846183.1"/>
    </source>
</evidence>
<sequence length="287" mass="31239">MGVHPGLLIKRLPGWDQLYRLWPGSCAPSLPCCLLSSGGILPRQPGPAVELVVAHHSGNLSFVPGLLAQLGSGTQLTLYSKSSQPPPGEEGTVRPLALHHLPSPVPLPPPTAGAQQLPNVGREGHTFLAHLHARYDSLAEVTLFVMDSVEISSEKRRSFRQLRANWHQARSQGMYCGGLDRARPKKGFAIDQWQGSTDDDRSSLQPASPRPFGAWFAEYIGGELPQAWCPGAIMAVHRSRARQRPRSCYATLLAQLAVGPDPEAGHFLERSWASIFHLPAALPRCRA</sequence>
<dbReference type="PANTHER" id="PTHR37490:SF1">
    <property type="entry name" value="GLYCOSYLTRANSFERASE 2-LIKE DOMAIN-CONTAINING PROTEIN"/>
    <property type="match status" value="1"/>
</dbReference>
<accession>A0AAD5H955</accession>
<dbReference type="EMBL" id="JADXDR010000007">
    <property type="protein sequence ID" value="KAI7846183.1"/>
    <property type="molecule type" value="Genomic_DNA"/>
</dbReference>
<dbReference type="Pfam" id="PF11913">
    <property type="entry name" value="DUF3431"/>
    <property type="match status" value="1"/>
</dbReference>
<comment type="caution">
    <text evidence="1">The sequence shown here is derived from an EMBL/GenBank/DDBJ whole genome shotgun (WGS) entry which is preliminary data.</text>
</comment>
<proteinExistence type="predicted"/>
<protein>
    <submittedName>
        <fullName evidence="1">Uncharacterized protein</fullName>
    </submittedName>
</protein>
<organism evidence="1 2">
    <name type="scientific">Chlorella ohadii</name>
    <dbReference type="NCBI Taxonomy" id="2649997"/>
    <lineage>
        <taxon>Eukaryota</taxon>
        <taxon>Viridiplantae</taxon>
        <taxon>Chlorophyta</taxon>
        <taxon>core chlorophytes</taxon>
        <taxon>Trebouxiophyceae</taxon>
        <taxon>Chlorellales</taxon>
        <taxon>Chlorellaceae</taxon>
        <taxon>Chlorella clade</taxon>
        <taxon>Chlorella</taxon>
    </lineage>
</organism>
<dbReference type="InterPro" id="IPR021838">
    <property type="entry name" value="DUF3431"/>
</dbReference>
<name>A0AAD5H955_9CHLO</name>